<protein>
    <recommendedName>
        <fullName evidence="6">DUF3322 and DUF2220 domain-containing protein</fullName>
    </recommendedName>
</protein>
<dbReference type="Pfam" id="PF11795">
    <property type="entry name" value="DUF3322"/>
    <property type="match status" value="1"/>
</dbReference>
<name>A0A7X7R9C7_9RHOO</name>
<dbReference type="PIRSF" id="PIRSF028408">
    <property type="entry name" value="UCP028408"/>
    <property type="match status" value="1"/>
</dbReference>
<evidence type="ECO:0000313" key="5">
    <source>
        <dbReference type="Proteomes" id="UP000536534"/>
    </source>
</evidence>
<organism evidence="4 5">
    <name type="scientific">Thauera phenolivorans</name>
    <dbReference type="NCBI Taxonomy" id="1792543"/>
    <lineage>
        <taxon>Bacteria</taxon>
        <taxon>Pseudomonadati</taxon>
        <taxon>Pseudomonadota</taxon>
        <taxon>Betaproteobacteria</taxon>
        <taxon>Rhodocyclales</taxon>
        <taxon>Zoogloeaceae</taxon>
        <taxon>Thauera</taxon>
    </lineage>
</organism>
<feature type="region of interest" description="Disordered" evidence="1">
    <location>
        <begin position="24"/>
        <end position="67"/>
    </location>
</feature>
<feature type="domain" description="DUF3322" evidence="3">
    <location>
        <begin position="66"/>
        <end position="224"/>
    </location>
</feature>
<accession>A0A7X7R9C7</accession>
<evidence type="ECO:0000259" key="3">
    <source>
        <dbReference type="Pfam" id="PF11795"/>
    </source>
</evidence>
<reference evidence="4 5" key="1">
    <citation type="journal article" date="2020" name="Biotechnol. Biofuels">
        <title>New insights from the biogas microbiome by comprehensive genome-resolved metagenomics of nearly 1600 species originating from multiple anaerobic digesters.</title>
        <authorList>
            <person name="Campanaro S."/>
            <person name="Treu L."/>
            <person name="Rodriguez-R L.M."/>
            <person name="Kovalovszki A."/>
            <person name="Ziels R.M."/>
            <person name="Maus I."/>
            <person name="Zhu X."/>
            <person name="Kougias P.G."/>
            <person name="Basile A."/>
            <person name="Luo G."/>
            <person name="Schluter A."/>
            <person name="Konstantinidis K.T."/>
            <person name="Angelidaki I."/>
        </authorList>
    </citation>
    <scope>NUCLEOTIDE SEQUENCE [LARGE SCALE GENOMIC DNA]</scope>
    <source>
        <strain evidence="4">AS06rmzACSIP_256</strain>
    </source>
</reference>
<dbReference type="InterPro" id="IPR024537">
    <property type="entry name" value="DUF3322"/>
</dbReference>
<dbReference type="InterPro" id="IPR014544">
    <property type="entry name" value="UCP028408"/>
</dbReference>
<gene>
    <name evidence="4" type="ORF">GX576_12915</name>
</gene>
<dbReference type="InterPro" id="IPR024534">
    <property type="entry name" value="JetD_C"/>
</dbReference>
<evidence type="ECO:0008006" key="6">
    <source>
        <dbReference type="Google" id="ProtNLM"/>
    </source>
</evidence>
<proteinExistence type="predicted"/>
<dbReference type="EMBL" id="JAAYYV010000357">
    <property type="protein sequence ID" value="NLF55273.1"/>
    <property type="molecule type" value="Genomic_DNA"/>
</dbReference>
<evidence type="ECO:0000313" key="4">
    <source>
        <dbReference type="EMBL" id="NLF55273.1"/>
    </source>
</evidence>
<feature type="domain" description="Wadjet protein JetD C-terminal" evidence="2">
    <location>
        <begin position="247"/>
        <end position="423"/>
    </location>
</feature>
<evidence type="ECO:0000256" key="1">
    <source>
        <dbReference type="SAM" id="MobiDB-lite"/>
    </source>
</evidence>
<comment type="caution">
    <text evidence="4">The sequence shown here is derived from an EMBL/GenBank/DDBJ whole genome shotgun (WGS) entry which is preliminary data.</text>
</comment>
<dbReference type="Pfam" id="PF09983">
    <property type="entry name" value="JetD_C"/>
    <property type="match status" value="1"/>
</dbReference>
<dbReference type="Proteomes" id="UP000536534">
    <property type="component" value="Unassembled WGS sequence"/>
</dbReference>
<evidence type="ECO:0000259" key="2">
    <source>
        <dbReference type="Pfam" id="PF09983"/>
    </source>
</evidence>
<sequence>MSWSTASDLRAQVMRLWERGELLREGLPQDSGEPPRACLPEEEGEGAQSGEQPSDAAADTTAGLPAGRSRFPLRLSLKTPTSDDITRRFDAVRAWVAAISATPHVRLEWQETRHRVQGSQRLPASAWVDRLDDALAWIGKRAEHARFRALNAETATRQPLLLPWLAKRPLRALELAADWSRLIDVVAWLQAHPRPGVYLRQVDLPGIHTKFIESQRGVLAELLDLALPAAAIDPARTGAQQFAARYGFLDKPALLRFRVLDPALGLLPGAPWPDLALDADSFARLRLDVARVFITENETNFLAFPRVDKAIVIFGAGYGWDALARAEWLQHCPIHYWGDIDTNGFAILAQLRARFAHVESLLMDRSTLHAHEALWGREDSQRPADVSRLSAEERSLYEDLRDHRIRPFLRLEQEHVGFGRLEKSLQIIQSVDDSQPLRG</sequence>
<dbReference type="AlphaFoldDB" id="A0A7X7R9C7"/>